<name>A0A1V0SF85_9VIRU</name>
<dbReference type="EMBL" id="KY684103">
    <property type="protein sequence ID" value="ARF10304.1"/>
    <property type="molecule type" value="Genomic_DNA"/>
</dbReference>
<sequence>MALNNDFLIPIESDKQISKIPTFLLDVSGSTNDKFENNESIIKSKLHYRNYKSVLEYEFDLMLNMCQKNNYENMNLILWSTEAKLYKNISINDIFKIMSETKSEGGTSISCVTNMISDDLFNNDENIVNPLIILTDGEINDNDEEVKILLNKLNNYNIIIQIIAVECNHKNYYIDNNNFGNELYRVIKKFNLSRLVNKFSTYNRLKTEFINMENPLVKNGFIPYDGKMFEKNRFNDFFQHIVVLVNNIIENNKQIQETKQNKKSEVDNKNDNKNYKDDEKKNNDEDRNEDDEEKDKNKDKDDEEKDKDEEKDEDDKDDEDIKNVVKKRYDNKNYKEKYNKNEYEDKKEDEDEEDDDDDDDEEKDKNKDKDDEEKDKDEEKDEDDKDDEDIKNVVKKRYDNKNYKEKDDKNEYEDKKEDEDEDDEDDDDEEDEDEEDEDEEDDDDDDDDEDDEDDDDEDDDDEEDEDEKKDEDKNNLFNKLLYVIQKLSLSIYYIVKDECYNYQCNIINLFCNIFKETEYYEKVRQILNNELNNLKSGKFSTFNEIKRQKQLKTENSNLELIENTLNACIKNNKNNNNYYSSFLLKDTNNKFYVITKSQLELQNMRKGTITYYNSSFMINNFTIPIMFDYDNDINALQWIKYIYSIKYNISITNEHLYYYILCDSLIANNNLYKKYANLVLNDTRYMSDITILQHIKKNNQVNIPFNVLANASKNINIPPLILYYLVIKKYIFKHTDNYFLDSVRTFCFNEIHENIKNNYEDNDWNIIENLLDDYLDNYKVTNISIVDKDMIKIMKHNYQNTNIECSLSDKMIEKIELNICPLCKNNIDIINIDKHTSDVNIIFDNNIQSSILNHIDLGTLDGINDYVLISPDTFNNTYNSWSFNNTCIIDPLSSAQLKITSQEEFIKNVNAKYPFLKNINMNNVALCGGFPRSILLKQQMKDFDFFLYGLENEDAYIKRVQTLAQNITQAIKTDDPTLKYCILYKPLFNVIEMIFYKDPNNHIKEDFTLDYFDKYNFKTMKKFTGEPNNDITRYLPDDQVNNSFNILDPRHNNLTSIIEPKNKINDNEINKANDNKKSYAKIKVDPKYYFEDNDEHGIKMVHRVQIVLCKYNTVSDIFKSFDLMPAMLAYTNNRLYFTNKSLLALQLMINEININGGTDLVKARVNKYFKYGFSIVFPNTSRQWNNKNYDNDDKQENMHYGGTNENISPLSFKVRMVKDNLIFINHGSNYENLLERNEQLETEELKQGRSLYISHLFCSFVSVLRYVKINDINYSFPVTDDYELFQNDKMNLNNCLVKIRFLEKQESIYNTIEWYPIFVKSILLNNY</sequence>
<proteinExistence type="predicted"/>
<dbReference type="SUPFAM" id="SSF53300">
    <property type="entry name" value="vWA-like"/>
    <property type="match status" value="1"/>
</dbReference>
<feature type="compositionally biased region" description="Acidic residues" evidence="1">
    <location>
        <begin position="347"/>
        <end position="362"/>
    </location>
</feature>
<gene>
    <name evidence="3" type="ORF">Hokovirus_1_183</name>
</gene>
<feature type="compositionally biased region" description="Acidic residues" evidence="1">
    <location>
        <begin position="370"/>
        <end position="387"/>
    </location>
</feature>
<dbReference type="GO" id="GO:0006364">
    <property type="term" value="P:rRNA processing"/>
    <property type="evidence" value="ECO:0007669"/>
    <property type="project" value="InterPro"/>
</dbReference>
<protein>
    <recommendedName>
        <fullName evidence="2">VWFA domain-containing protein</fullName>
    </recommendedName>
</protein>
<accession>A0A1V0SF85</accession>
<feature type="region of interest" description="Disordered" evidence="1">
    <location>
        <begin position="256"/>
        <end position="471"/>
    </location>
</feature>
<feature type="domain" description="VWFA" evidence="2">
    <location>
        <begin position="22"/>
        <end position="216"/>
    </location>
</feature>
<feature type="compositionally biased region" description="Acidic residues" evidence="1">
    <location>
        <begin position="301"/>
        <end position="318"/>
    </location>
</feature>
<feature type="compositionally biased region" description="Basic and acidic residues" evidence="1">
    <location>
        <begin position="259"/>
        <end position="285"/>
    </location>
</feature>
<dbReference type="InterPro" id="IPR002035">
    <property type="entry name" value="VWF_A"/>
</dbReference>
<feature type="compositionally biased region" description="Basic and acidic residues" evidence="1">
    <location>
        <begin position="319"/>
        <end position="346"/>
    </location>
</feature>
<feature type="compositionally biased region" description="Acidic residues" evidence="1">
    <location>
        <begin position="416"/>
        <end position="469"/>
    </location>
</feature>
<dbReference type="InterPro" id="IPR044285">
    <property type="entry name" value="PWP1"/>
</dbReference>
<evidence type="ECO:0000313" key="3">
    <source>
        <dbReference type="EMBL" id="ARF10304.1"/>
    </source>
</evidence>
<organism evidence="3">
    <name type="scientific">Hokovirus HKV1</name>
    <dbReference type="NCBI Taxonomy" id="1977638"/>
    <lineage>
        <taxon>Viruses</taxon>
        <taxon>Varidnaviria</taxon>
        <taxon>Bamfordvirae</taxon>
        <taxon>Nucleocytoviricota</taxon>
        <taxon>Megaviricetes</taxon>
        <taxon>Imitervirales</taxon>
        <taxon>Mimiviridae</taxon>
        <taxon>Klosneuvirinae</taxon>
        <taxon>Hokovirus</taxon>
    </lineage>
</organism>
<reference evidence="3" key="1">
    <citation type="journal article" date="2017" name="Science">
        <title>Giant viruses with an expanded complement of translation system components.</title>
        <authorList>
            <person name="Schulz F."/>
            <person name="Yutin N."/>
            <person name="Ivanova N.N."/>
            <person name="Ortega D.R."/>
            <person name="Lee T.K."/>
            <person name="Vierheilig J."/>
            <person name="Daims H."/>
            <person name="Horn M."/>
            <person name="Wagner M."/>
            <person name="Jensen G.J."/>
            <person name="Kyrpides N.C."/>
            <person name="Koonin E.V."/>
            <person name="Woyke T."/>
        </authorList>
    </citation>
    <scope>NUCLEOTIDE SEQUENCE</scope>
    <source>
        <strain evidence="3">HKV1</strain>
    </source>
</reference>
<dbReference type="PANTHER" id="PTHR14091:SF0">
    <property type="entry name" value="PERIODIC TRYPTOPHAN PROTEIN 1 HOMOLOG"/>
    <property type="match status" value="1"/>
</dbReference>
<evidence type="ECO:0000259" key="2">
    <source>
        <dbReference type="PROSITE" id="PS50234"/>
    </source>
</evidence>
<dbReference type="InterPro" id="IPR036465">
    <property type="entry name" value="vWFA_dom_sf"/>
</dbReference>
<feature type="compositionally biased region" description="Basic and acidic residues" evidence="1">
    <location>
        <begin position="388"/>
        <end position="415"/>
    </location>
</feature>
<dbReference type="PROSITE" id="PS50234">
    <property type="entry name" value="VWFA"/>
    <property type="match status" value="1"/>
</dbReference>
<dbReference type="PANTHER" id="PTHR14091">
    <property type="entry name" value="PERIODIC TRYPTOPHAN PROTEIN 1"/>
    <property type="match status" value="1"/>
</dbReference>
<evidence type="ECO:0000256" key="1">
    <source>
        <dbReference type="SAM" id="MobiDB-lite"/>
    </source>
</evidence>